<reference evidence="7" key="1">
    <citation type="journal article" date="2013" name="Nat. Biotechnol.">
        <title>Draft genome sequence of chickpea (Cicer arietinum) provides a resource for trait improvement.</title>
        <authorList>
            <person name="Varshney R.K."/>
            <person name="Song C."/>
            <person name="Saxena R.K."/>
            <person name="Azam S."/>
            <person name="Yu S."/>
            <person name="Sharpe A.G."/>
            <person name="Cannon S."/>
            <person name="Baek J."/>
            <person name="Rosen B.D."/>
            <person name="Tar'an B."/>
            <person name="Millan T."/>
            <person name="Zhang X."/>
            <person name="Ramsay L.D."/>
            <person name="Iwata A."/>
            <person name="Wang Y."/>
            <person name="Nelson W."/>
            <person name="Farmer A.D."/>
            <person name="Gaur P.M."/>
            <person name="Soderlund C."/>
            <person name="Penmetsa R.V."/>
            <person name="Xu C."/>
            <person name="Bharti A.K."/>
            <person name="He W."/>
            <person name="Winter P."/>
            <person name="Zhao S."/>
            <person name="Hane J.K."/>
            <person name="Carrasquilla-Garcia N."/>
            <person name="Condie J.A."/>
            <person name="Upadhyaya H.D."/>
            <person name="Luo M.C."/>
            <person name="Thudi M."/>
            <person name="Gowda C.L."/>
            <person name="Singh N.P."/>
            <person name="Lichtenzveig J."/>
            <person name="Gali K.K."/>
            <person name="Rubio J."/>
            <person name="Nadarajan N."/>
            <person name="Dolezel J."/>
            <person name="Bansal K.C."/>
            <person name="Xu X."/>
            <person name="Edwards D."/>
            <person name="Zhang G."/>
            <person name="Kahl G."/>
            <person name="Gil J."/>
            <person name="Singh K.B."/>
            <person name="Datta S.K."/>
            <person name="Jackson S.A."/>
            <person name="Wang J."/>
            <person name="Cook D.R."/>
        </authorList>
    </citation>
    <scope>NUCLEOTIDE SEQUENCE [LARGE SCALE GENOMIC DNA]</scope>
    <source>
        <strain evidence="7">cv. CDC Frontier</strain>
    </source>
</reference>
<dbReference type="InterPro" id="IPR036574">
    <property type="entry name" value="Scorpion_toxin-like_sf"/>
</dbReference>
<feature type="domain" description="Knottins-like" evidence="6">
    <location>
        <begin position="33"/>
        <end position="78"/>
    </location>
</feature>
<keyword evidence="4" id="KW-1015">Disulfide bond</keyword>
<dbReference type="RefSeq" id="XP_004509604.1">
    <property type="nucleotide sequence ID" value="XM_004509547.3"/>
</dbReference>
<evidence type="ECO:0000256" key="5">
    <source>
        <dbReference type="SAM" id="SignalP"/>
    </source>
</evidence>
<evidence type="ECO:0000313" key="7">
    <source>
        <dbReference type="Proteomes" id="UP000087171"/>
    </source>
</evidence>
<evidence type="ECO:0000313" key="8">
    <source>
        <dbReference type="RefSeq" id="XP_004509604.1"/>
    </source>
</evidence>
<dbReference type="GeneID" id="101489682"/>
<organism evidence="7 8">
    <name type="scientific">Cicer arietinum</name>
    <name type="common">Chickpea</name>
    <name type="synonym">Garbanzo</name>
    <dbReference type="NCBI Taxonomy" id="3827"/>
    <lineage>
        <taxon>Eukaryota</taxon>
        <taxon>Viridiplantae</taxon>
        <taxon>Streptophyta</taxon>
        <taxon>Embryophyta</taxon>
        <taxon>Tracheophyta</taxon>
        <taxon>Spermatophyta</taxon>
        <taxon>Magnoliopsida</taxon>
        <taxon>eudicotyledons</taxon>
        <taxon>Gunneridae</taxon>
        <taxon>Pentapetalae</taxon>
        <taxon>rosids</taxon>
        <taxon>fabids</taxon>
        <taxon>Fabales</taxon>
        <taxon>Fabaceae</taxon>
        <taxon>Papilionoideae</taxon>
        <taxon>50 kb inversion clade</taxon>
        <taxon>NPAAA clade</taxon>
        <taxon>Hologalegina</taxon>
        <taxon>IRL clade</taxon>
        <taxon>Cicereae</taxon>
        <taxon>Cicer</taxon>
    </lineage>
</organism>
<dbReference type="PRINTS" id="PR00288">
    <property type="entry name" value="PUROTHIONIN"/>
</dbReference>
<dbReference type="OrthoDB" id="683455at2759"/>
<dbReference type="PaxDb" id="3827-XP_004509604.1"/>
<keyword evidence="3 5" id="KW-0732">Signal</keyword>
<evidence type="ECO:0000256" key="2">
    <source>
        <dbReference type="ARBA" id="ARBA00022577"/>
    </source>
</evidence>
<gene>
    <name evidence="8" type="primary">LOC101489682</name>
</gene>
<evidence type="ECO:0000256" key="1">
    <source>
        <dbReference type="ARBA" id="ARBA00022529"/>
    </source>
</evidence>
<dbReference type="Gene3D" id="3.30.30.10">
    <property type="entry name" value="Knottin, scorpion toxin-like"/>
    <property type="match status" value="1"/>
</dbReference>
<sequence>MARSIPFISTIFVMFLLLVATEMGPIKVAEARICDSQSNTFKGPCVIDHSCAIVCQTEGFTGGQCEGLRRICFCTKPC</sequence>
<dbReference type="Proteomes" id="UP000087171">
    <property type="component" value="Chromosome Ca7"/>
</dbReference>
<dbReference type="GO" id="GO:0031640">
    <property type="term" value="P:killing of cells of another organism"/>
    <property type="evidence" value="ECO:0007669"/>
    <property type="project" value="UniProtKB-KW"/>
</dbReference>
<dbReference type="KEGG" id="cam:101489682"/>
<dbReference type="STRING" id="3827.A0A1S2YTE8"/>
<accession>A0A1S2YTE8</accession>
<protein>
    <submittedName>
        <fullName evidence="8">Defensin-like protein 1</fullName>
    </submittedName>
</protein>
<evidence type="ECO:0000256" key="4">
    <source>
        <dbReference type="ARBA" id="ARBA00023157"/>
    </source>
</evidence>
<dbReference type="CDD" id="cd00107">
    <property type="entry name" value="Knot1"/>
    <property type="match status" value="1"/>
</dbReference>
<keyword evidence="7" id="KW-1185">Reference proteome</keyword>
<keyword evidence="1" id="KW-0929">Antimicrobial</keyword>
<evidence type="ECO:0000256" key="3">
    <source>
        <dbReference type="ARBA" id="ARBA00022729"/>
    </source>
</evidence>
<dbReference type="AlphaFoldDB" id="A0A1S2YTE8"/>
<dbReference type="InterPro" id="IPR003614">
    <property type="entry name" value="Knottins"/>
</dbReference>
<dbReference type="SMART" id="SM00505">
    <property type="entry name" value="Knot1"/>
    <property type="match status" value="1"/>
</dbReference>
<dbReference type="InterPro" id="IPR008176">
    <property type="entry name" value="Defensin_plant"/>
</dbReference>
<keyword evidence="2" id="KW-0295">Fungicide</keyword>
<dbReference type="SUPFAM" id="SSF57095">
    <property type="entry name" value="Scorpion toxin-like"/>
    <property type="match status" value="1"/>
</dbReference>
<dbReference type="PANTHER" id="PTHR33147:SF106">
    <property type="entry name" value="DEFENSIN-LIKE PROTEIN 11"/>
    <property type="match status" value="1"/>
</dbReference>
<reference evidence="8" key="2">
    <citation type="submission" date="2025-08" db="UniProtKB">
        <authorList>
            <consortium name="RefSeq"/>
        </authorList>
    </citation>
    <scope>IDENTIFICATION</scope>
    <source>
        <tissue evidence="8">Etiolated seedlings</tissue>
    </source>
</reference>
<feature type="signal peptide" evidence="5">
    <location>
        <begin position="1"/>
        <end position="31"/>
    </location>
</feature>
<name>A0A1S2YTE8_CICAR</name>
<evidence type="ECO:0000259" key="6">
    <source>
        <dbReference type="SMART" id="SM00505"/>
    </source>
</evidence>
<proteinExistence type="predicted"/>
<dbReference type="GO" id="GO:0050832">
    <property type="term" value="P:defense response to fungus"/>
    <property type="evidence" value="ECO:0007669"/>
    <property type="project" value="UniProtKB-KW"/>
</dbReference>
<dbReference type="PROSITE" id="PS00940">
    <property type="entry name" value="GAMMA_THIONIN"/>
    <property type="match status" value="1"/>
</dbReference>
<dbReference type="Pfam" id="PF00304">
    <property type="entry name" value="Gamma-thionin"/>
    <property type="match status" value="1"/>
</dbReference>
<feature type="chain" id="PRO_5010175150" evidence="5">
    <location>
        <begin position="32"/>
        <end position="78"/>
    </location>
</feature>
<dbReference type="PANTHER" id="PTHR33147">
    <property type="entry name" value="DEFENSIN-LIKE PROTEIN 1"/>
    <property type="match status" value="1"/>
</dbReference>